<proteinExistence type="inferred from homology"/>
<dbReference type="SUPFAM" id="SSF51366">
    <property type="entry name" value="Ribulose-phoshate binding barrel"/>
    <property type="match status" value="1"/>
</dbReference>
<feature type="active site" description="Proton acceptor" evidence="9">
    <location>
        <position position="60"/>
    </location>
</feature>
<evidence type="ECO:0000256" key="8">
    <source>
        <dbReference type="ARBA" id="ARBA00049047"/>
    </source>
</evidence>
<comment type="subunit">
    <text evidence="3 9">Tetramer of two alpha and two beta chains.</text>
</comment>
<keyword evidence="6 9" id="KW-0057">Aromatic amino acid biosynthesis</keyword>
<feature type="active site" description="Proton acceptor" evidence="9">
    <location>
        <position position="49"/>
    </location>
</feature>
<keyword evidence="5 9" id="KW-0822">Tryptophan biosynthesis</keyword>
<evidence type="ECO:0000256" key="6">
    <source>
        <dbReference type="ARBA" id="ARBA00023141"/>
    </source>
</evidence>
<dbReference type="InterPro" id="IPR013785">
    <property type="entry name" value="Aldolase_TIM"/>
</dbReference>
<dbReference type="InterPro" id="IPR018204">
    <property type="entry name" value="Trp_synthase_alpha_AS"/>
</dbReference>
<dbReference type="EMBL" id="KF901013">
    <property type="protein sequence ID" value="AIF14888.1"/>
    <property type="molecule type" value="Genomic_DNA"/>
</dbReference>
<name>A0A075HLQ2_9ARCH</name>
<dbReference type="Gene3D" id="3.20.20.70">
    <property type="entry name" value="Aldolase class I"/>
    <property type="match status" value="1"/>
</dbReference>
<evidence type="ECO:0000313" key="11">
    <source>
        <dbReference type="EMBL" id="AIF14888.1"/>
    </source>
</evidence>
<dbReference type="AlphaFoldDB" id="A0A075HLQ2"/>
<organism evidence="11">
    <name type="scientific">uncultured marine thaumarchaeote KM3_68_B04</name>
    <dbReference type="NCBI Taxonomy" id="1456242"/>
    <lineage>
        <taxon>Archaea</taxon>
        <taxon>Nitrososphaerota</taxon>
        <taxon>environmental samples</taxon>
    </lineage>
</organism>
<dbReference type="HAMAP" id="MF_00131">
    <property type="entry name" value="Trp_synth_alpha"/>
    <property type="match status" value="1"/>
</dbReference>
<dbReference type="EC" id="4.2.1.20" evidence="9"/>
<evidence type="ECO:0000256" key="2">
    <source>
        <dbReference type="ARBA" id="ARBA00004733"/>
    </source>
</evidence>
<dbReference type="PROSITE" id="PS00167">
    <property type="entry name" value="TRP_SYNTHASE_ALPHA"/>
    <property type="match status" value="1"/>
</dbReference>
<comment type="function">
    <text evidence="1 9">The alpha subunit is responsible for the aldol cleavage of indoleglycerol phosphate to indole and glyceraldehyde 3-phosphate.</text>
</comment>
<gene>
    <name evidence="9 11" type="primary">trpA</name>
</gene>
<dbReference type="GO" id="GO:0005829">
    <property type="term" value="C:cytosol"/>
    <property type="evidence" value="ECO:0007669"/>
    <property type="project" value="TreeGrafter"/>
</dbReference>
<sequence length="277" mass="30105">MQRLETIFRAIRQRKRPGLVTFSTAGDPDLATSAQILQTLDKVGVDVLEIGVPFSDPLADGPVIQRASERALKSRVNLTNTLEMIRSVRNTIRAGIVLFTYSNPVVRMGLERFATTAASAGVDGVLILDLPIEEAREFHDVATSANIAPIFLLSPTTSEARIGRAAQLGRGFLYGISRLGVTGVKAEVASNVDELVRRIRGVTDMPLALGFGVSKPEHVRQIGEIADAVVVGSGLVDVIARSERNELLLNVENYIMWLLKEDQGDLAHARHSEIDES</sequence>
<evidence type="ECO:0000256" key="9">
    <source>
        <dbReference type="HAMAP-Rule" id="MF_00131"/>
    </source>
</evidence>
<dbReference type="Pfam" id="PF00290">
    <property type="entry name" value="Trp_syntA"/>
    <property type="match status" value="1"/>
</dbReference>
<comment type="catalytic activity">
    <reaction evidence="8 9">
        <text>(1S,2R)-1-C-(indol-3-yl)glycerol 3-phosphate + L-serine = D-glyceraldehyde 3-phosphate + L-tryptophan + H2O</text>
        <dbReference type="Rhea" id="RHEA:10532"/>
        <dbReference type="ChEBI" id="CHEBI:15377"/>
        <dbReference type="ChEBI" id="CHEBI:33384"/>
        <dbReference type="ChEBI" id="CHEBI:57912"/>
        <dbReference type="ChEBI" id="CHEBI:58866"/>
        <dbReference type="ChEBI" id="CHEBI:59776"/>
        <dbReference type="EC" id="4.2.1.20"/>
    </reaction>
</comment>
<dbReference type="NCBIfam" id="TIGR00262">
    <property type="entry name" value="trpA"/>
    <property type="match status" value="1"/>
</dbReference>
<comment type="similarity">
    <text evidence="9 10">Belongs to the TrpA family.</text>
</comment>
<protein>
    <recommendedName>
        <fullName evidence="9">Tryptophan synthase alpha chain</fullName>
        <ecNumber evidence="9">4.2.1.20</ecNumber>
    </recommendedName>
</protein>
<dbReference type="PANTHER" id="PTHR43406:SF1">
    <property type="entry name" value="TRYPTOPHAN SYNTHASE ALPHA CHAIN, CHLOROPLASTIC"/>
    <property type="match status" value="1"/>
</dbReference>
<dbReference type="GO" id="GO:0004834">
    <property type="term" value="F:tryptophan synthase activity"/>
    <property type="evidence" value="ECO:0007669"/>
    <property type="project" value="UniProtKB-UniRule"/>
</dbReference>
<keyword evidence="7 9" id="KW-0456">Lyase</keyword>
<dbReference type="FunFam" id="3.20.20.70:FF:000037">
    <property type="entry name" value="Tryptophan synthase alpha chain"/>
    <property type="match status" value="1"/>
</dbReference>
<keyword evidence="4 9" id="KW-0028">Amino-acid biosynthesis</keyword>
<dbReference type="InterPro" id="IPR002028">
    <property type="entry name" value="Trp_synthase_suA"/>
</dbReference>
<evidence type="ECO:0000256" key="3">
    <source>
        <dbReference type="ARBA" id="ARBA00011270"/>
    </source>
</evidence>
<evidence type="ECO:0000256" key="5">
    <source>
        <dbReference type="ARBA" id="ARBA00022822"/>
    </source>
</evidence>
<dbReference type="CDD" id="cd04724">
    <property type="entry name" value="Tryptophan_synthase_alpha"/>
    <property type="match status" value="1"/>
</dbReference>
<dbReference type="UniPathway" id="UPA00035">
    <property type="reaction ID" value="UER00044"/>
</dbReference>
<comment type="pathway">
    <text evidence="2 9">Amino-acid biosynthesis; L-tryptophan biosynthesis; L-tryptophan from chorismate: step 5/5.</text>
</comment>
<dbReference type="PANTHER" id="PTHR43406">
    <property type="entry name" value="TRYPTOPHAN SYNTHASE, ALPHA CHAIN"/>
    <property type="match status" value="1"/>
</dbReference>
<evidence type="ECO:0000256" key="4">
    <source>
        <dbReference type="ARBA" id="ARBA00022605"/>
    </source>
</evidence>
<reference evidence="11" key="1">
    <citation type="journal article" date="2014" name="Genome Biol. Evol.">
        <title>Pangenome evidence for extensive interdomain horizontal transfer affecting lineage core and shell genes in uncultured planktonic thaumarchaeota and euryarchaeota.</title>
        <authorList>
            <person name="Deschamps P."/>
            <person name="Zivanovic Y."/>
            <person name="Moreira D."/>
            <person name="Rodriguez-Valera F."/>
            <person name="Lopez-Garcia P."/>
        </authorList>
    </citation>
    <scope>NUCLEOTIDE SEQUENCE</scope>
</reference>
<evidence type="ECO:0000256" key="10">
    <source>
        <dbReference type="RuleBase" id="RU003662"/>
    </source>
</evidence>
<dbReference type="InterPro" id="IPR011060">
    <property type="entry name" value="RibuloseP-bd_barrel"/>
</dbReference>
<evidence type="ECO:0000256" key="1">
    <source>
        <dbReference type="ARBA" id="ARBA00003365"/>
    </source>
</evidence>
<accession>A0A075HLQ2</accession>
<evidence type="ECO:0000256" key="7">
    <source>
        <dbReference type="ARBA" id="ARBA00023239"/>
    </source>
</evidence>